<comment type="subcellular location">
    <subcellularLocation>
        <location evidence="1">Membrane</location>
    </subcellularLocation>
</comment>
<dbReference type="Pfam" id="PF17809">
    <property type="entry name" value="UPA_2"/>
    <property type="match status" value="1"/>
</dbReference>
<sequence length="1441" mass="163971">MTMTVCNDLQEELISNMHESGPSRAQWEDVTGSTPLTFVNDCVSFTTTVSARFWLMDCRNISEATKMATELYKEVIHVPFIAKFVVFAKKVEPYEARLRVFCMTDDREDKTLEKLELFTQVAKSRDVEVLESKPQYIEMAGNLVPVTKSGEQLQLPFKAFRENRLPFTVRVKDQHADIVGRTLFMKEPKVAKGEPPQHPICILNIVLPETVIPDSTTAFSDKITSTYRSSLLSFSKHQNDHYIGDIRIVDLSNLLGKDWIRLATEIGISIEEIDEIINQNTDSIARQAQSMIRLYKDKPNYDICLLEVALKNIGRDDIMNKCKSGRLSHSRDFDDTDIMKNSESVEELVRLENKRIQQINESEEVKYSAEEKEIEESESDEELAKQTVAERREKIVKRLSVERQIPASSQKKEITREITEIKRKSLIEDKKAMHESEIFMQLPADNSVKSTVVSEHVIKMKLGKKDSSEVSKSDFDKELTYKFKTSSRSSEETDDSTIIDQKSLEDVDNLKIIKDLSSVEKTSKISDFILTERPATTTDVKKLTEDFVSSERLPEQYTQPLVITEKFTEEFKEKVDNKTKVNEELKETAEQMVKTTVEKASKKVESIISVFEAPQSEKTITKEITIQLIPKQKEKIEEIQTDKKLITWETEEHIQGKVDNMIDEKLSIKSKSTSVKDKIKTFTEQKVDDESLKEALVTGTKKVSETVKVFSLPKVDDFKQSSADILHKQFVDVEDKLEDFKTTTTTTEPKEKIIDSTSVTITELTDPKIQEQVSEHEGLIIVLTESIKDTAKSFAVSDIKDKITDTKLSFLEDKVHDLKTHSIEDISDHVVTDAKIVEDTLKSTTESLGRDLPKKPDEIKEKIDDAVVSGMKSVEDTVQVFTKDKFDDLKGKADEVDNGLSKIKTFATEKVDDLKSTTIEIKEKLIETKEPIKMETKTVRVIIKGSIESKSKDLEEEIKEIFVDSKDIKDTIESKTEDVKTKVSQMEDVVKETKVSFTTRFLPETERISDDIESKSMAITIPSEISELETKFIEDKISLPEDKIVSTETILQQIPIESVKVDEKIISRIEEITPATAPEDATFRDSIDKLEEMKSIVVDARKITQDFLGTEQHSRIPIPTKLKKEIKTTETTKKETFSFPTTIEKDVVLMEKLTKASEQTKIPIKEVTKVITDQSKDKLKTTADYDERPPSVGESVKIKTIETVTFKNVHETIKKPMESVATVTAKEVIVTAPIELQEKTEKVIKDAITIAKDSELIGTVQDITQDDVLIKEEATELLQREELITPAPFGPRKSLTDAEFCKSVQETITKKMSEGLIEISDELQLKVLIGYFPFDSLSALFEKHFTEEVQSIENISMIRSPRTLIINLSETIYIYIGSDIPPSQTPPPTPIDTKSERQEREEIILEKTLIDEEQLSDTVKTLHKTTESTFERISTTTRIVL</sequence>
<dbReference type="FunFam" id="2.60.40.2660:FF:000001">
    <property type="entry name" value="Ankyrin-3 isoform 2"/>
    <property type="match status" value="1"/>
</dbReference>
<dbReference type="STRING" id="37001.A0A1A9WG22"/>
<dbReference type="VEuPathDB" id="VectorBase:GBRI018479"/>
<keyword evidence="9" id="KW-1185">Reference proteome</keyword>
<evidence type="ECO:0000256" key="2">
    <source>
        <dbReference type="ARBA" id="ARBA00022737"/>
    </source>
</evidence>
<feature type="coiled-coil region" evidence="5">
    <location>
        <begin position="360"/>
        <end position="387"/>
    </location>
</feature>
<dbReference type="SUPFAM" id="SSF47986">
    <property type="entry name" value="DEATH domain"/>
    <property type="match status" value="1"/>
</dbReference>
<evidence type="ECO:0000256" key="4">
    <source>
        <dbReference type="ARBA" id="ARBA00023136"/>
    </source>
</evidence>
<dbReference type="GO" id="GO:0016020">
    <property type="term" value="C:membrane"/>
    <property type="evidence" value="ECO:0007669"/>
    <property type="project" value="UniProtKB-SubCell"/>
</dbReference>
<dbReference type="Proteomes" id="UP000091820">
    <property type="component" value="Unassembled WGS sequence"/>
</dbReference>
<keyword evidence="5" id="KW-0175">Coiled coil</keyword>
<keyword evidence="4" id="KW-0472">Membrane</keyword>
<dbReference type="InterPro" id="IPR040745">
    <property type="entry name" value="Ankyrin_UPA"/>
</dbReference>
<evidence type="ECO:0000259" key="7">
    <source>
        <dbReference type="PROSITE" id="PS50017"/>
    </source>
</evidence>
<dbReference type="PANTHER" id="PTHR24123">
    <property type="entry name" value="ANKYRIN REPEAT-CONTAINING"/>
    <property type="match status" value="1"/>
</dbReference>
<dbReference type="InterPro" id="IPR011029">
    <property type="entry name" value="DEATH-like_dom_sf"/>
</dbReference>
<name>A0A1A9WG22_9MUSC</name>
<keyword evidence="3" id="KW-0040">ANK repeat</keyword>
<feature type="coiled-coil region" evidence="5">
    <location>
        <begin position="568"/>
        <end position="595"/>
    </location>
</feature>
<evidence type="ECO:0000256" key="3">
    <source>
        <dbReference type="ARBA" id="ARBA00023043"/>
    </source>
</evidence>
<dbReference type="GO" id="GO:0007165">
    <property type="term" value="P:signal transduction"/>
    <property type="evidence" value="ECO:0007669"/>
    <property type="project" value="InterPro"/>
</dbReference>
<evidence type="ECO:0000256" key="1">
    <source>
        <dbReference type="ARBA" id="ARBA00004370"/>
    </source>
</evidence>
<organism evidence="8 9">
    <name type="scientific">Glossina brevipalpis</name>
    <dbReference type="NCBI Taxonomy" id="37001"/>
    <lineage>
        <taxon>Eukaryota</taxon>
        <taxon>Metazoa</taxon>
        <taxon>Ecdysozoa</taxon>
        <taxon>Arthropoda</taxon>
        <taxon>Hexapoda</taxon>
        <taxon>Insecta</taxon>
        <taxon>Pterygota</taxon>
        <taxon>Neoptera</taxon>
        <taxon>Endopterygota</taxon>
        <taxon>Diptera</taxon>
        <taxon>Brachycera</taxon>
        <taxon>Muscomorpha</taxon>
        <taxon>Hippoboscoidea</taxon>
        <taxon>Glossinidae</taxon>
        <taxon>Glossina</taxon>
    </lineage>
</organism>
<evidence type="ECO:0000256" key="6">
    <source>
        <dbReference type="SAM" id="MobiDB-lite"/>
    </source>
</evidence>
<accession>A0A1A9WG22</accession>
<protein>
    <recommendedName>
        <fullName evidence="7">Death domain-containing protein</fullName>
    </recommendedName>
</protein>
<evidence type="ECO:0000256" key="5">
    <source>
        <dbReference type="SAM" id="Coils"/>
    </source>
</evidence>
<dbReference type="Gene3D" id="2.60.40.2660">
    <property type="match status" value="1"/>
</dbReference>
<keyword evidence="2" id="KW-0677">Repeat</keyword>
<dbReference type="Gene3D" id="2.60.220.30">
    <property type="match status" value="1"/>
</dbReference>
<dbReference type="Pfam" id="PF00531">
    <property type="entry name" value="Death"/>
    <property type="match status" value="1"/>
</dbReference>
<dbReference type="PROSITE" id="PS50017">
    <property type="entry name" value="DEATH_DOMAIN"/>
    <property type="match status" value="1"/>
</dbReference>
<dbReference type="InterPro" id="IPR051165">
    <property type="entry name" value="Multifunctional_ANK_Repeat"/>
</dbReference>
<dbReference type="Gene3D" id="1.10.533.10">
    <property type="entry name" value="Death Domain, Fas"/>
    <property type="match status" value="1"/>
</dbReference>
<reference evidence="8" key="2">
    <citation type="submission" date="2020-05" db="UniProtKB">
        <authorList>
            <consortium name="EnsemblMetazoa"/>
        </authorList>
    </citation>
    <scope>IDENTIFICATION</scope>
    <source>
        <strain evidence="8">IAEA</strain>
    </source>
</reference>
<dbReference type="InterPro" id="IPR000488">
    <property type="entry name" value="Death_dom"/>
</dbReference>
<evidence type="ECO:0000313" key="8">
    <source>
        <dbReference type="EnsemblMetazoa" id="GBRI018479-PA"/>
    </source>
</evidence>
<dbReference type="PANTHER" id="PTHR24123:SF141">
    <property type="entry name" value="ANKYRIN 2, ISOFORM U"/>
    <property type="match status" value="1"/>
</dbReference>
<proteinExistence type="predicted"/>
<feature type="region of interest" description="Disordered" evidence="6">
    <location>
        <begin position="1379"/>
        <end position="1398"/>
    </location>
</feature>
<dbReference type="EnsemblMetazoa" id="GBRI018479-RA">
    <property type="protein sequence ID" value="GBRI018479-PA"/>
    <property type="gene ID" value="GBRI018479"/>
</dbReference>
<evidence type="ECO:0000313" key="9">
    <source>
        <dbReference type="Proteomes" id="UP000091820"/>
    </source>
</evidence>
<feature type="domain" description="Death" evidence="7">
    <location>
        <begin position="244"/>
        <end position="326"/>
    </location>
</feature>
<reference evidence="9" key="1">
    <citation type="submission" date="2014-03" db="EMBL/GenBank/DDBJ databases">
        <authorList>
            <person name="Aksoy S."/>
            <person name="Warren W."/>
            <person name="Wilson R.K."/>
        </authorList>
    </citation>
    <scope>NUCLEOTIDE SEQUENCE [LARGE SCALE GENOMIC DNA]</scope>
    <source>
        <strain evidence="9">IAEA</strain>
    </source>
</reference>